<dbReference type="AlphaFoldDB" id="A0A9J5Y123"/>
<sequence>MMNMNHCDREVIVEEKEIDKISNLPKDIFNEIFKDMSIRELTKMCVLSKKWKYFSAMMKNVKELTLNNYNHNPYTLPFDIFSCSTLKYLDVINCIVNLPYSTTLFPNLHELNLEFITFNPTIANHVLNIPLLSTLTFTFCDGLHFLNIFPPKIEFLTIHESHEIRADFFDNFSDIRVLCMVIFLEESGNYEQGRFITWSRLLCLGPNLTRLALSNACIRLLGAEIIPKSFPSKLHHLEHVKLRVEIGDLNQVSGVFSLIGSSPSLLSLEMD</sequence>
<evidence type="ECO:0000313" key="2">
    <source>
        <dbReference type="EMBL" id="KAG5594339.1"/>
    </source>
</evidence>
<dbReference type="InterPro" id="IPR032675">
    <property type="entry name" value="LRR_dom_sf"/>
</dbReference>
<dbReference type="SMART" id="SM00256">
    <property type="entry name" value="FBOX"/>
    <property type="match status" value="1"/>
</dbReference>
<dbReference type="Gene3D" id="3.80.10.10">
    <property type="entry name" value="Ribonuclease Inhibitor"/>
    <property type="match status" value="1"/>
</dbReference>
<dbReference type="PANTHER" id="PTHR31639">
    <property type="entry name" value="F-BOX PROTEIN-LIKE"/>
    <property type="match status" value="1"/>
</dbReference>
<evidence type="ECO:0000259" key="1">
    <source>
        <dbReference type="PROSITE" id="PS50181"/>
    </source>
</evidence>
<dbReference type="OrthoDB" id="1848700at2759"/>
<dbReference type="InterPro" id="IPR001810">
    <property type="entry name" value="F-box_dom"/>
</dbReference>
<comment type="caution">
    <text evidence="2">The sequence shown here is derived from an EMBL/GenBank/DDBJ whole genome shotgun (WGS) entry which is preliminary data.</text>
</comment>
<dbReference type="EMBL" id="JACXVP010000007">
    <property type="protein sequence ID" value="KAG5594339.1"/>
    <property type="molecule type" value="Genomic_DNA"/>
</dbReference>
<dbReference type="SUPFAM" id="SSF81383">
    <property type="entry name" value="F-box domain"/>
    <property type="match status" value="1"/>
</dbReference>
<dbReference type="PANTHER" id="PTHR31639:SF292">
    <property type="entry name" value="F-BOX DOMAIN-CONTAINING PROTEIN"/>
    <property type="match status" value="1"/>
</dbReference>
<organism evidence="2 3">
    <name type="scientific">Solanum commersonii</name>
    <name type="common">Commerson's wild potato</name>
    <name type="synonym">Commerson's nightshade</name>
    <dbReference type="NCBI Taxonomy" id="4109"/>
    <lineage>
        <taxon>Eukaryota</taxon>
        <taxon>Viridiplantae</taxon>
        <taxon>Streptophyta</taxon>
        <taxon>Embryophyta</taxon>
        <taxon>Tracheophyta</taxon>
        <taxon>Spermatophyta</taxon>
        <taxon>Magnoliopsida</taxon>
        <taxon>eudicotyledons</taxon>
        <taxon>Gunneridae</taxon>
        <taxon>Pentapetalae</taxon>
        <taxon>asterids</taxon>
        <taxon>lamiids</taxon>
        <taxon>Solanales</taxon>
        <taxon>Solanaceae</taxon>
        <taxon>Solanoideae</taxon>
        <taxon>Solaneae</taxon>
        <taxon>Solanum</taxon>
    </lineage>
</organism>
<dbReference type="Pfam" id="PF24758">
    <property type="entry name" value="LRR_At5g56370"/>
    <property type="match status" value="1"/>
</dbReference>
<evidence type="ECO:0000313" key="3">
    <source>
        <dbReference type="Proteomes" id="UP000824120"/>
    </source>
</evidence>
<feature type="non-terminal residue" evidence="2">
    <location>
        <position position="271"/>
    </location>
</feature>
<dbReference type="InterPro" id="IPR036047">
    <property type="entry name" value="F-box-like_dom_sf"/>
</dbReference>
<dbReference type="SUPFAM" id="SSF52047">
    <property type="entry name" value="RNI-like"/>
    <property type="match status" value="1"/>
</dbReference>
<protein>
    <recommendedName>
        <fullName evidence="1">F-box domain-containing protein</fullName>
    </recommendedName>
</protein>
<dbReference type="Proteomes" id="UP000824120">
    <property type="component" value="Chromosome 7"/>
</dbReference>
<accession>A0A9J5Y123</accession>
<dbReference type="InterPro" id="IPR055411">
    <property type="entry name" value="LRR_FXL15/At3g58940/PEG3-like"/>
</dbReference>
<keyword evidence="3" id="KW-1185">Reference proteome</keyword>
<name>A0A9J5Y123_SOLCO</name>
<proteinExistence type="predicted"/>
<feature type="domain" description="F-box" evidence="1">
    <location>
        <begin position="18"/>
        <end position="69"/>
    </location>
</feature>
<gene>
    <name evidence="2" type="ORF">H5410_035571</name>
</gene>
<dbReference type="PROSITE" id="PS50181">
    <property type="entry name" value="FBOX"/>
    <property type="match status" value="1"/>
</dbReference>
<reference evidence="2 3" key="1">
    <citation type="submission" date="2020-09" db="EMBL/GenBank/DDBJ databases">
        <title>De no assembly of potato wild relative species, Solanum commersonii.</title>
        <authorList>
            <person name="Cho K."/>
        </authorList>
    </citation>
    <scope>NUCLEOTIDE SEQUENCE [LARGE SCALE GENOMIC DNA]</scope>
    <source>
        <strain evidence="2">LZ3.2</strain>
        <tissue evidence="2">Leaf</tissue>
    </source>
</reference>